<dbReference type="EMBL" id="QOQW01000019">
    <property type="protein sequence ID" value="RCK78756.1"/>
    <property type="molecule type" value="Genomic_DNA"/>
</dbReference>
<dbReference type="Gene3D" id="3.40.50.11970">
    <property type="match status" value="1"/>
</dbReference>
<dbReference type="PANTHER" id="PTHR37835">
    <property type="entry name" value="ALPHA-CLOSTRIPAIN"/>
    <property type="match status" value="1"/>
</dbReference>
<evidence type="ECO:0000313" key="2">
    <source>
        <dbReference type="Proteomes" id="UP000252355"/>
    </source>
</evidence>
<dbReference type="InterPro" id="IPR005077">
    <property type="entry name" value="Peptidase_C11"/>
</dbReference>
<dbReference type="GO" id="GO:0006508">
    <property type="term" value="P:proteolysis"/>
    <property type="evidence" value="ECO:0007669"/>
    <property type="project" value="UniProtKB-KW"/>
</dbReference>
<dbReference type="Proteomes" id="UP000252355">
    <property type="component" value="Unassembled WGS sequence"/>
</dbReference>
<sequence length="462" mass="50124">MEPAAMLPLPRRDQALRLLLAGSLWLAAWFLMAGPVWGAAKPAPDWTFLVYLNGDNDLDDVVDADLAEMEGAVPAHARLLVLVDRARDGGQLLRFSAGRREIIEQGQEPDMGDWRTLAAFAERGMALAPARHTALIIWNHGMGWKGPGAAGSRGISADDTSGTHIKADELGLALRQVAQKTGRRLDLLALDACSMQMAEVAWPIHRLCDVLVASEEVIPRGGFPYDRFLRDLPAGADAERVGRLWVDTYLDAYRGTEMPVTLSAWRCGDLAEVFYGIDGLAKALITSAGAPALLKSALRDVQRFTCRDHIDLGHFTDLLQARATDDTVTTALGKLRRALDQALIAGGTTGGHLRRAQGMAIYFPSQPGLFAPAYNDLGFARASQWDNLLADYFARQEMLTVLAAVEAGDPSRLPALASRLATERPDLAADLAGRLRFLAVQHPDLPEASRRAVADLLDQAAR</sequence>
<proteinExistence type="predicted"/>
<reference evidence="1 2" key="1">
    <citation type="submission" date="2018-05" db="EMBL/GenBank/DDBJ databases">
        <title>A metagenomic window into the 2 km-deep terrestrial subsurface aquifer revealed taxonomically and functionally diverse microbial community comprising novel uncultured bacterial lineages.</title>
        <authorList>
            <person name="Kadnikov V.V."/>
            <person name="Mardanov A.V."/>
            <person name="Beletsky A.V."/>
            <person name="Banks D."/>
            <person name="Pimenov N.V."/>
            <person name="Frank Y.A."/>
            <person name="Karnachuk O.V."/>
            <person name="Ravin N.V."/>
        </authorList>
    </citation>
    <scope>NUCLEOTIDE SEQUENCE [LARGE SCALE GENOMIC DNA]</scope>
    <source>
        <strain evidence="1">BY5</strain>
    </source>
</reference>
<dbReference type="GO" id="GO:0008233">
    <property type="term" value="F:peptidase activity"/>
    <property type="evidence" value="ECO:0007669"/>
    <property type="project" value="UniProtKB-KW"/>
</dbReference>
<dbReference type="Pfam" id="PF03415">
    <property type="entry name" value="Peptidase_C11"/>
    <property type="match status" value="1"/>
</dbReference>
<evidence type="ECO:0000313" key="1">
    <source>
        <dbReference type="EMBL" id="RCK78756.1"/>
    </source>
</evidence>
<dbReference type="PANTHER" id="PTHR37835:SF1">
    <property type="entry name" value="ALPHA-CLOSTRIPAIN"/>
    <property type="match status" value="1"/>
</dbReference>
<comment type="caution">
    <text evidence="1">The sequence shown here is derived from an EMBL/GenBank/DDBJ whole genome shotgun (WGS) entry which is preliminary data.</text>
</comment>
<keyword evidence="1" id="KW-0378">Hydrolase</keyword>
<gene>
    <name evidence="1" type="ORF">OZSIB_1109</name>
</gene>
<protein>
    <submittedName>
        <fullName evidence="1">Cysteine protease</fullName>
    </submittedName>
</protein>
<organism evidence="1 2">
    <name type="scientific">Candidatus Ozemobacter sibiricus</name>
    <dbReference type="NCBI Taxonomy" id="2268124"/>
    <lineage>
        <taxon>Bacteria</taxon>
        <taxon>Candidatus Ozemobacteria</taxon>
        <taxon>Candidatus Ozemobacterales</taxon>
        <taxon>Candidatus Ozemobacteraceae</taxon>
        <taxon>Candidatus Ozemobacter</taxon>
    </lineage>
</organism>
<name>A0A367ZKX5_9BACT</name>
<dbReference type="AlphaFoldDB" id="A0A367ZKX5"/>
<keyword evidence="1" id="KW-0645">Protease</keyword>
<accession>A0A367ZKX5</accession>